<reference evidence="3 4" key="1">
    <citation type="submission" date="2019-02" db="EMBL/GenBank/DDBJ databases">
        <title>Deep-cultivation of Planctomycetes and their phenomic and genomic characterization uncovers novel biology.</title>
        <authorList>
            <person name="Wiegand S."/>
            <person name="Jogler M."/>
            <person name="Boedeker C."/>
            <person name="Pinto D."/>
            <person name="Vollmers J."/>
            <person name="Rivas-Marin E."/>
            <person name="Kohn T."/>
            <person name="Peeters S.H."/>
            <person name="Heuer A."/>
            <person name="Rast P."/>
            <person name="Oberbeckmann S."/>
            <person name="Bunk B."/>
            <person name="Jeske O."/>
            <person name="Meyerdierks A."/>
            <person name="Storesund J.E."/>
            <person name="Kallscheuer N."/>
            <person name="Luecker S."/>
            <person name="Lage O.M."/>
            <person name="Pohl T."/>
            <person name="Merkel B.J."/>
            <person name="Hornburger P."/>
            <person name="Mueller R.-W."/>
            <person name="Bruemmer F."/>
            <person name="Labrenz M."/>
            <person name="Spormann A.M."/>
            <person name="Op den Camp H."/>
            <person name="Overmann J."/>
            <person name="Amann R."/>
            <person name="Jetten M.S.M."/>
            <person name="Mascher T."/>
            <person name="Medema M.H."/>
            <person name="Devos D.P."/>
            <person name="Kaster A.-K."/>
            <person name="Ovreas L."/>
            <person name="Rohde M."/>
            <person name="Galperin M.Y."/>
            <person name="Jogler C."/>
        </authorList>
    </citation>
    <scope>NUCLEOTIDE SEQUENCE [LARGE SCALE GENOMIC DNA]</scope>
    <source>
        <strain evidence="3 4">Mal52</strain>
    </source>
</reference>
<gene>
    <name evidence="3" type="ORF">Mal52_08730</name>
</gene>
<name>A0A517ZIV0_9PLAN</name>
<evidence type="ECO:0000256" key="1">
    <source>
        <dbReference type="SAM" id="MobiDB-lite"/>
    </source>
</evidence>
<evidence type="ECO:0000256" key="2">
    <source>
        <dbReference type="SAM" id="Phobius"/>
    </source>
</evidence>
<dbReference type="Proteomes" id="UP000319383">
    <property type="component" value="Chromosome"/>
</dbReference>
<dbReference type="AlphaFoldDB" id="A0A517ZIV0"/>
<proteinExistence type="predicted"/>
<keyword evidence="2" id="KW-0812">Transmembrane</keyword>
<keyword evidence="4" id="KW-1185">Reference proteome</keyword>
<protein>
    <submittedName>
        <fullName evidence="3">Uncharacterized protein</fullName>
    </submittedName>
</protein>
<dbReference type="KEGG" id="sdyn:Mal52_08730"/>
<feature type="region of interest" description="Disordered" evidence="1">
    <location>
        <begin position="1"/>
        <end position="23"/>
    </location>
</feature>
<accession>A0A517ZIV0</accession>
<keyword evidence="2" id="KW-0472">Membrane</keyword>
<evidence type="ECO:0000313" key="3">
    <source>
        <dbReference type="EMBL" id="QDU42412.1"/>
    </source>
</evidence>
<feature type="transmembrane region" description="Helical" evidence="2">
    <location>
        <begin position="124"/>
        <end position="146"/>
    </location>
</feature>
<sequence>MTTPDIGESRLPRPEFPTVSPPRFTKPFALPNRKLWGFGGFRKIRQSQNRCASLLALGIASVIVHCGSSDQAPFQEMLPVQNPFAKKSLTEGYQFLKHANRRLPMPTDPQDPQQQLQKLFKINMWLGIAAIVLLILLIASVIAPYIHFGTTGDTDKLLDKLNEMEKSIQANATGKLTAQHFDKELKSFKCEVRKPTTAASPKTNEDTAKMLKQIEELKAAIQSIQEKGVTAKQLDRKLKPLLSELRALREPVQQEADK</sequence>
<evidence type="ECO:0000313" key="4">
    <source>
        <dbReference type="Proteomes" id="UP000319383"/>
    </source>
</evidence>
<dbReference type="EMBL" id="CP036276">
    <property type="protein sequence ID" value="QDU42412.1"/>
    <property type="molecule type" value="Genomic_DNA"/>
</dbReference>
<keyword evidence="2" id="KW-1133">Transmembrane helix</keyword>
<organism evidence="3 4">
    <name type="scientific">Symmachiella dynata</name>
    <dbReference type="NCBI Taxonomy" id="2527995"/>
    <lineage>
        <taxon>Bacteria</taxon>
        <taxon>Pseudomonadati</taxon>
        <taxon>Planctomycetota</taxon>
        <taxon>Planctomycetia</taxon>
        <taxon>Planctomycetales</taxon>
        <taxon>Planctomycetaceae</taxon>
        <taxon>Symmachiella</taxon>
    </lineage>
</organism>